<evidence type="ECO:0000313" key="3">
    <source>
        <dbReference type="Proteomes" id="UP000645828"/>
    </source>
</evidence>
<protein>
    <submittedName>
        <fullName evidence="2">(raccoon dog) hypothetical protein</fullName>
    </submittedName>
</protein>
<dbReference type="Proteomes" id="UP000645828">
    <property type="component" value="Unassembled WGS sequence"/>
</dbReference>
<reference evidence="2" key="1">
    <citation type="submission" date="2020-12" db="EMBL/GenBank/DDBJ databases">
        <authorList>
            <consortium name="Molecular Ecology Group"/>
        </authorList>
    </citation>
    <scope>NUCLEOTIDE SEQUENCE</scope>
    <source>
        <strain evidence="2">TBG_1078</strain>
    </source>
</reference>
<keyword evidence="1" id="KW-0472">Membrane</keyword>
<sequence>MGADPLLALLVAVLLARCLLWSCLGAYLEYKLGRRQPRKPKED</sequence>
<proteinExistence type="predicted"/>
<accession>A0A811XWT1</accession>
<evidence type="ECO:0000256" key="1">
    <source>
        <dbReference type="SAM" id="Phobius"/>
    </source>
</evidence>
<organism evidence="2 3">
    <name type="scientific">Nyctereutes procyonoides</name>
    <name type="common">Raccoon dog</name>
    <name type="synonym">Canis procyonoides</name>
    <dbReference type="NCBI Taxonomy" id="34880"/>
    <lineage>
        <taxon>Eukaryota</taxon>
        <taxon>Metazoa</taxon>
        <taxon>Chordata</taxon>
        <taxon>Craniata</taxon>
        <taxon>Vertebrata</taxon>
        <taxon>Euteleostomi</taxon>
        <taxon>Mammalia</taxon>
        <taxon>Eutheria</taxon>
        <taxon>Laurasiatheria</taxon>
        <taxon>Carnivora</taxon>
        <taxon>Caniformia</taxon>
        <taxon>Canidae</taxon>
        <taxon>Nyctereutes</taxon>
    </lineage>
</organism>
<dbReference type="EMBL" id="CAJHUB010000654">
    <property type="protein sequence ID" value="CAD7669950.1"/>
    <property type="molecule type" value="Genomic_DNA"/>
</dbReference>
<dbReference type="AlphaFoldDB" id="A0A811XWT1"/>
<gene>
    <name evidence="2" type="ORF">NYPRO_LOCUS2744</name>
</gene>
<comment type="caution">
    <text evidence="2">The sequence shown here is derived from an EMBL/GenBank/DDBJ whole genome shotgun (WGS) entry which is preliminary data.</text>
</comment>
<name>A0A811XWT1_NYCPR</name>
<keyword evidence="1" id="KW-0812">Transmembrane</keyword>
<keyword evidence="3" id="KW-1185">Reference proteome</keyword>
<evidence type="ECO:0000313" key="2">
    <source>
        <dbReference type="EMBL" id="CAD7669950.1"/>
    </source>
</evidence>
<feature type="transmembrane region" description="Helical" evidence="1">
    <location>
        <begin position="6"/>
        <end position="28"/>
    </location>
</feature>
<keyword evidence="1" id="KW-1133">Transmembrane helix</keyword>